<dbReference type="GeneID" id="18813559"/>
<dbReference type="AlphaFoldDB" id="F8P4R8"/>
<proteinExistence type="predicted"/>
<name>F8P4R8_SERL9</name>
<evidence type="ECO:0000313" key="3">
    <source>
        <dbReference type="EMBL" id="EGO21605.1"/>
    </source>
</evidence>
<dbReference type="Pfam" id="PF09362">
    <property type="entry name" value="DUF1996"/>
    <property type="match status" value="1"/>
</dbReference>
<dbReference type="InterPro" id="IPR018535">
    <property type="entry name" value="DUF1996"/>
</dbReference>
<dbReference type="HOGENOM" id="CLU_014722_2_1_1"/>
<evidence type="ECO:0000256" key="1">
    <source>
        <dbReference type="SAM" id="SignalP"/>
    </source>
</evidence>
<sequence length="364" mass="39306">MLSSVFAPLLVALLSSGSAHAWFRVACTTPLVQERVDPIVSPGIIPSNHVHTVHGANNFAPNNTYDTLRASSCTSCEVTQDLSNYWFPKLYFKDPTNGTFEEVSNGGLLVYYQNRGNGDVSNGGPGLKAFPPGFRMISGDPTLRTKKYPEGQGSQAELAERAIQWSCLRYDTANSTGYDGHGFPYTDCEAGFNARIHMPACWDGVNLDSADHQSHMAFLSGLDNGVCPSDHPVYMMKLFYEVTWDVHSFASRWDNSTGWPFVYATGDPTGYSWHGDFFNGWDQTALQNAIDNCNNPNDQTGSGVTEACSYLTVQSASIAGACKVSPVVNEPINGAPLAKLPGCNPIQPGPGDATLYSDSNCPAS</sequence>
<dbReference type="RefSeq" id="XP_007321391.1">
    <property type="nucleotide sequence ID" value="XM_007321329.1"/>
</dbReference>
<accession>F8P4R8</accession>
<dbReference type="KEGG" id="sla:SERLADRAFT_417130"/>
<protein>
    <recommendedName>
        <fullName evidence="2">DUF1996 domain-containing protein</fullName>
    </recommendedName>
</protein>
<feature type="chain" id="PRO_5003376276" description="DUF1996 domain-containing protein" evidence="1">
    <location>
        <begin position="22"/>
        <end position="364"/>
    </location>
</feature>
<dbReference type="PANTHER" id="PTHR43662:SF3">
    <property type="entry name" value="DOMAIN PROTEIN, PUTATIVE (AFU_ORTHOLOGUE AFUA_6G11970)-RELATED"/>
    <property type="match status" value="1"/>
</dbReference>
<dbReference type="Proteomes" id="UP000008064">
    <property type="component" value="Unassembled WGS sequence"/>
</dbReference>
<keyword evidence="1" id="KW-0732">Signal</keyword>
<feature type="domain" description="DUF1996" evidence="2">
    <location>
        <begin position="37"/>
        <end position="281"/>
    </location>
</feature>
<dbReference type="EMBL" id="GL945438">
    <property type="protein sequence ID" value="EGO21605.1"/>
    <property type="molecule type" value="Genomic_DNA"/>
</dbReference>
<dbReference type="PANTHER" id="PTHR43662">
    <property type="match status" value="1"/>
</dbReference>
<gene>
    <name evidence="3" type="ORF">SERLADRAFT_417130</name>
</gene>
<reference evidence="3" key="1">
    <citation type="submission" date="2011-04" db="EMBL/GenBank/DDBJ databases">
        <title>Evolution of plant cell wall degrading machinery underlies the functional diversity of forest fungi.</title>
        <authorList>
            <consortium name="US DOE Joint Genome Institute (JGI-PGF)"/>
            <person name="Eastwood D.C."/>
            <person name="Floudas D."/>
            <person name="Binder M."/>
            <person name="Majcherczyk A."/>
            <person name="Schneider P."/>
            <person name="Aerts A."/>
            <person name="Asiegbu F.O."/>
            <person name="Baker S.E."/>
            <person name="Barry K."/>
            <person name="Bendiksby M."/>
            <person name="Blumentritt M."/>
            <person name="Coutinho P.M."/>
            <person name="Cullen D."/>
            <person name="Cullen D."/>
            <person name="Gathman A."/>
            <person name="Goodell B."/>
            <person name="Henrissat B."/>
            <person name="Ihrmark K."/>
            <person name="Kauserud H."/>
            <person name="Kohler A."/>
            <person name="LaButti K."/>
            <person name="Lapidus A."/>
            <person name="Lavin J.L."/>
            <person name="Lee Y.-H."/>
            <person name="Lindquist E."/>
            <person name="Lilly W."/>
            <person name="Lucas S."/>
            <person name="Morin E."/>
            <person name="Murat C."/>
            <person name="Oguiza J.A."/>
            <person name="Park J."/>
            <person name="Pisabarro A.G."/>
            <person name="Riley R."/>
            <person name="Rosling A."/>
            <person name="Salamov A."/>
            <person name="Schmidt O."/>
            <person name="Schmutz J."/>
            <person name="Skrede I."/>
            <person name="Stenlid J."/>
            <person name="Wiebenga A."/>
            <person name="Xie X."/>
            <person name="Kues U."/>
            <person name="Hibbett D.S."/>
            <person name="Hoffmeister D."/>
            <person name="Hogberg N."/>
            <person name="Martin F."/>
            <person name="Grigoriev I.V."/>
            <person name="Watkinson S.C."/>
        </authorList>
    </citation>
    <scope>NUCLEOTIDE SEQUENCE</scope>
    <source>
        <strain evidence="3">S7.9</strain>
    </source>
</reference>
<dbReference type="OrthoDB" id="74764at2759"/>
<evidence type="ECO:0000259" key="2">
    <source>
        <dbReference type="Pfam" id="PF09362"/>
    </source>
</evidence>
<organism>
    <name type="scientific">Serpula lacrymans var. lacrymans (strain S7.9)</name>
    <name type="common">Dry rot fungus</name>
    <dbReference type="NCBI Taxonomy" id="578457"/>
    <lineage>
        <taxon>Eukaryota</taxon>
        <taxon>Fungi</taxon>
        <taxon>Dikarya</taxon>
        <taxon>Basidiomycota</taxon>
        <taxon>Agaricomycotina</taxon>
        <taxon>Agaricomycetes</taxon>
        <taxon>Agaricomycetidae</taxon>
        <taxon>Boletales</taxon>
        <taxon>Coniophorineae</taxon>
        <taxon>Serpulaceae</taxon>
        <taxon>Serpula</taxon>
    </lineage>
</organism>
<feature type="signal peptide" evidence="1">
    <location>
        <begin position="1"/>
        <end position="21"/>
    </location>
</feature>